<dbReference type="CDD" id="cd00342">
    <property type="entry name" value="gram_neg_porins"/>
    <property type="match status" value="1"/>
</dbReference>
<keyword evidence="10" id="KW-0998">Cell outer membrane</keyword>
<dbReference type="GO" id="GO:0006811">
    <property type="term" value="P:monoatomic ion transport"/>
    <property type="evidence" value="ECO:0007669"/>
    <property type="project" value="UniProtKB-KW"/>
</dbReference>
<evidence type="ECO:0000256" key="4">
    <source>
        <dbReference type="ARBA" id="ARBA00022452"/>
    </source>
</evidence>
<sequence length="477" mass="50903">MQIKRSVLAVSLALAMPVAFAADSVTVYGHVAMGLEQVQAKGATQYDANSPYNTPINALLANGQKDIPSRTRVTDALSHLGIKGQEDLGDGMSAFFQIESAIKPDDGCGYVGCAFSDVSKPASGQATIGTRQSFVGLKGRFGTIQAGRLDMYFDKHVPNELHLLRSGNNSTALAVLGYAFNSGGAAAGFLPNTAALPTNPLGALSSFAVPFYNVGNRASNVVQYRTPNFKGLSALVAATAPESKGKYNLEDTGANGLAQIAGGLNRLTGGREVRPQATEVTVAYFPGWLFTSLAFMQEKDPVPLVAGGIIDKAYGVKFSLGANLSQAFRIGMVFERQVNKYNANFAQAVQNLSRLTGNPQIVSDASRETWVLSTSYKFSDAFDMFATYAKANDIKQWNGSTDNDSGAQYYQLTGFYNLSKRTNLFATVARVENEANAAYNFFINGSVGTDSGRQSPFVTTPRGSDPSSYQIGISHNF</sequence>
<dbReference type="InterPro" id="IPR033900">
    <property type="entry name" value="Gram_neg_porin_domain"/>
</dbReference>
<proteinExistence type="predicted"/>
<evidence type="ECO:0000313" key="14">
    <source>
        <dbReference type="Proteomes" id="UP000575898"/>
    </source>
</evidence>
<dbReference type="InterPro" id="IPR050298">
    <property type="entry name" value="Gram-neg_bact_OMP"/>
</dbReference>
<evidence type="ECO:0000256" key="10">
    <source>
        <dbReference type="ARBA" id="ARBA00023237"/>
    </source>
</evidence>
<keyword evidence="4" id="KW-1134">Transmembrane beta strand</keyword>
<evidence type="ECO:0000256" key="5">
    <source>
        <dbReference type="ARBA" id="ARBA00022692"/>
    </source>
</evidence>
<keyword evidence="6 11" id="KW-0732">Signal</keyword>
<reference evidence="13 14" key="1">
    <citation type="submission" date="2020-08" db="EMBL/GenBank/DDBJ databases">
        <title>Genomic Encyclopedia of Type Strains, Phase IV (KMG-IV): sequencing the most valuable type-strain genomes for metagenomic binning, comparative biology and taxonomic classification.</title>
        <authorList>
            <person name="Goeker M."/>
        </authorList>
    </citation>
    <scope>NUCLEOTIDE SEQUENCE [LARGE SCALE GENOMIC DNA]</scope>
    <source>
        <strain evidence="13 14">DSM 27165</strain>
    </source>
</reference>
<feature type="signal peptide" evidence="11">
    <location>
        <begin position="1"/>
        <end position="21"/>
    </location>
</feature>
<evidence type="ECO:0000256" key="11">
    <source>
        <dbReference type="SAM" id="SignalP"/>
    </source>
</evidence>
<dbReference type="Proteomes" id="UP000575898">
    <property type="component" value="Unassembled WGS sequence"/>
</dbReference>
<dbReference type="InterPro" id="IPR023614">
    <property type="entry name" value="Porin_dom_sf"/>
</dbReference>
<evidence type="ECO:0000256" key="1">
    <source>
        <dbReference type="ARBA" id="ARBA00004571"/>
    </source>
</evidence>
<evidence type="ECO:0000256" key="7">
    <source>
        <dbReference type="ARBA" id="ARBA00023065"/>
    </source>
</evidence>
<keyword evidence="3" id="KW-0813">Transport</keyword>
<dbReference type="GO" id="GO:0015288">
    <property type="term" value="F:porin activity"/>
    <property type="evidence" value="ECO:0007669"/>
    <property type="project" value="UniProtKB-KW"/>
</dbReference>
<keyword evidence="8" id="KW-0626">Porin</keyword>
<evidence type="ECO:0000313" key="13">
    <source>
        <dbReference type="EMBL" id="MBB5018436.1"/>
    </source>
</evidence>
<keyword evidence="14" id="KW-1185">Reference proteome</keyword>
<dbReference type="SUPFAM" id="SSF56935">
    <property type="entry name" value="Porins"/>
    <property type="match status" value="1"/>
</dbReference>
<evidence type="ECO:0000256" key="6">
    <source>
        <dbReference type="ARBA" id="ARBA00022729"/>
    </source>
</evidence>
<dbReference type="PANTHER" id="PTHR34501:SF9">
    <property type="entry name" value="MAJOR OUTER MEMBRANE PROTEIN P.IA"/>
    <property type="match status" value="1"/>
</dbReference>
<keyword evidence="9" id="KW-0472">Membrane</keyword>
<evidence type="ECO:0000259" key="12">
    <source>
        <dbReference type="Pfam" id="PF13609"/>
    </source>
</evidence>
<keyword evidence="7" id="KW-0406">Ion transport</keyword>
<comment type="subunit">
    <text evidence="2">Homotrimer.</text>
</comment>
<evidence type="ECO:0000256" key="2">
    <source>
        <dbReference type="ARBA" id="ARBA00011233"/>
    </source>
</evidence>
<feature type="chain" id="PRO_5032716361" evidence="11">
    <location>
        <begin position="22"/>
        <end position="477"/>
    </location>
</feature>
<protein>
    <submittedName>
        <fullName evidence="13">Putative porin</fullName>
    </submittedName>
</protein>
<name>A0A840MPM8_9PROT</name>
<dbReference type="PANTHER" id="PTHR34501">
    <property type="entry name" value="PROTEIN YDDL-RELATED"/>
    <property type="match status" value="1"/>
</dbReference>
<dbReference type="AlphaFoldDB" id="A0A840MPM8"/>
<dbReference type="GO" id="GO:0009279">
    <property type="term" value="C:cell outer membrane"/>
    <property type="evidence" value="ECO:0007669"/>
    <property type="project" value="UniProtKB-SubCell"/>
</dbReference>
<feature type="domain" description="Porin" evidence="12">
    <location>
        <begin position="11"/>
        <end position="435"/>
    </location>
</feature>
<accession>A0A840MPM8</accession>
<evidence type="ECO:0000256" key="8">
    <source>
        <dbReference type="ARBA" id="ARBA00023114"/>
    </source>
</evidence>
<dbReference type="Gene3D" id="2.40.160.10">
    <property type="entry name" value="Porin"/>
    <property type="match status" value="1"/>
</dbReference>
<keyword evidence="5" id="KW-0812">Transmembrane</keyword>
<organism evidence="13 14">
    <name type="scientific">Chitinivorax tropicus</name>
    <dbReference type="NCBI Taxonomy" id="714531"/>
    <lineage>
        <taxon>Bacteria</taxon>
        <taxon>Pseudomonadati</taxon>
        <taxon>Pseudomonadota</taxon>
        <taxon>Betaproteobacteria</taxon>
        <taxon>Chitinivorax</taxon>
    </lineage>
</organism>
<comment type="caution">
    <text evidence="13">The sequence shown here is derived from an EMBL/GenBank/DDBJ whole genome shotgun (WGS) entry which is preliminary data.</text>
</comment>
<dbReference type="GO" id="GO:0046930">
    <property type="term" value="C:pore complex"/>
    <property type="evidence" value="ECO:0007669"/>
    <property type="project" value="UniProtKB-KW"/>
</dbReference>
<dbReference type="RefSeq" id="WP_184037722.1">
    <property type="nucleotide sequence ID" value="NZ_JACHHY010000009.1"/>
</dbReference>
<comment type="subcellular location">
    <subcellularLocation>
        <location evidence="1">Cell outer membrane</location>
        <topology evidence="1">Multi-pass membrane protein</topology>
    </subcellularLocation>
</comment>
<evidence type="ECO:0000256" key="9">
    <source>
        <dbReference type="ARBA" id="ARBA00023136"/>
    </source>
</evidence>
<dbReference type="Pfam" id="PF13609">
    <property type="entry name" value="Porin_4"/>
    <property type="match status" value="1"/>
</dbReference>
<gene>
    <name evidence="13" type="ORF">HNQ59_001725</name>
</gene>
<dbReference type="EMBL" id="JACHHY010000009">
    <property type="protein sequence ID" value="MBB5018436.1"/>
    <property type="molecule type" value="Genomic_DNA"/>
</dbReference>
<evidence type="ECO:0000256" key="3">
    <source>
        <dbReference type="ARBA" id="ARBA00022448"/>
    </source>
</evidence>